<gene>
    <name evidence="2" type="ORF">METZ01_LOCUS385343</name>
</gene>
<dbReference type="InterPro" id="IPR036188">
    <property type="entry name" value="FAD/NAD-bd_sf"/>
</dbReference>
<feature type="domain" description="FAD dependent oxidoreductase" evidence="1">
    <location>
        <begin position="2"/>
        <end position="283"/>
    </location>
</feature>
<dbReference type="PANTHER" id="PTHR13847:SF281">
    <property type="entry name" value="FAD DEPENDENT OXIDOREDUCTASE DOMAIN-CONTAINING PROTEIN"/>
    <property type="match status" value="1"/>
</dbReference>
<feature type="non-terminal residue" evidence="2">
    <location>
        <position position="1"/>
    </location>
</feature>
<accession>A0A382UDZ0</accession>
<dbReference type="GO" id="GO:0005737">
    <property type="term" value="C:cytoplasm"/>
    <property type="evidence" value="ECO:0007669"/>
    <property type="project" value="TreeGrafter"/>
</dbReference>
<name>A0A382UDZ0_9ZZZZ</name>
<dbReference type="AlphaFoldDB" id="A0A382UDZ0"/>
<reference evidence="2" key="1">
    <citation type="submission" date="2018-05" db="EMBL/GenBank/DDBJ databases">
        <authorList>
            <person name="Lanie J.A."/>
            <person name="Ng W.-L."/>
            <person name="Kazmierczak K.M."/>
            <person name="Andrzejewski T.M."/>
            <person name="Davidsen T.M."/>
            <person name="Wayne K.J."/>
            <person name="Tettelin H."/>
            <person name="Glass J.I."/>
            <person name="Rusch D."/>
            <person name="Podicherti R."/>
            <person name="Tsui H.-C.T."/>
            <person name="Winkler M.E."/>
        </authorList>
    </citation>
    <scope>NUCLEOTIDE SEQUENCE</scope>
</reference>
<protein>
    <recommendedName>
        <fullName evidence="1">FAD dependent oxidoreductase domain-containing protein</fullName>
    </recommendedName>
</protein>
<evidence type="ECO:0000313" key="2">
    <source>
        <dbReference type="EMBL" id="SVD32489.1"/>
    </source>
</evidence>
<sequence length="294" mass="32180">VERHAIDCTPEHTGELNVAVTPWQVEGLTESAAAHRDHGMEATLLDAAQTRAQVDSPTYLAGLWRRDGVVLVDPARLAWGLRSAAEGLGVRFFDRSPVRSLRTETDGDHPAVRVRTEGGSVVAERAVVATNAFRSPVRQISRSVAPVYDHVLVTEPLSEAQRASVGWSGRQGLSDVGNQFHYYRLTPDDRILWGGWDALYHFGNRVGPALEQSPTTSRTLARHFFETFPQLEGLRFTHRWGGPIATTSRFTCAWGTSHGGRVAWAAGYTGLGVGASRFGARVALDLIDGQETER</sequence>
<dbReference type="InterPro" id="IPR006076">
    <property type="entry name" value="FAD-dep_OxRdtase"/>
</dbReference>
<dbReference type="Gene3D" id="3.50.50.60">
    <property type="entry name" value="FAD/NAD(P)-binding domain"/>
    <property type="match status" value="1"/>
</dbReference>
<feature type="non-terminal residue" evidence="2">
    <location>
        <position position="294"/>
    </location>
</feature>
<dbReference type="Gene3D" id="3.30.9.10">
    <property type="entry name" value="D-Amino Acid Oxidase, subunit A, domain 2"/>
    <property type="match status" value="1"/>
</dbReference>
<dbReference type="PANTHER" id="PTHR13847">
    <property type="entry name" value="SARCOSINE DEHYDROGENASE-RELATED"/>
    <property type="match status" value="1"/>
</dbReference>
<dbReference type="Pfam" id="PF01266">
    <property type="entry name" value="DAO"/>
    <property type="match status" value="1"/>
</dbReference>
<proteinExistence type="predicted"/>
<organism evidence="2">
    <name type="scientific">marine metagenome</name>
    <dbReference type="NCBI Taxonomy" id="408172"/>
    <lineage>
        <taxon>unclassified sequences</taxon>
        <taxon>metagenomes</taxon>
        <taxon>ecological metagenomes</taxon>
    </lineage>
</organism>
<evidence type="ECO:0000259" key="1">
    <source>
        <dbReference type="Pfam" id="PF01266"/>
    </source>
</evidence>
<dbReference type="EMBL" id="UINC01143519">
    <property type="protein sequence ID" value="SVD32489.1"/>
    <property type="molecule type" value="Genomic_DNA"/>
</dbReference>
<dbReference type="SUPFAM" id="SSF51905">
    <property type="entry name" value="FAD/NAD(P)-binding domain"/>
    <property type="match status" value="1"/>
</dbReference>